<dbReference type="PANTHER" id="PTHR10986">
    <property type="entry name" value="39S RIBOSOMAL PROTEIN L20"/>
    <property type="match status" value="1"/>
</dbReference>
<dbReference type="NCBIfam" id="TIGR01032">
    <property type="entry name" value="rplT_bact"/>
    <property type="match status" value="1"/>
</dbReference>
<dbReference type="GeneID" id="24426228"/>
<sequence length="121" mass="14646">MKVPKQVVFEITKGFRGRSKKCLKIAAIRAQRALLHSYRIRKTRHIRYRVHWIAGINRASREWKFCYSKFIGTLLRTNIWLDRKSLYNLAITEPMSFKALVDESKHLYYFNRHKIRDISQY</sequence>
<dbReference type="OrthoDB" id="10251781at2759"/>
<reference evidence="5 6" key="1">
    <citation type="journal article" date="2012" name="Nucleic Acids Res.">
        <title>Sequencing of the smallest Apicomplexan genome from the human pathogen Babesia microti.</title>
        <authorList>
            <person name="Cornillot E."/>
            <person name="Hadj-Kaddour K."/>
            <person name="Dassouli A."/>
            <person name="Noel B."/>
            <person name="Ranwez V."/>
            <person name="Vacherie B."/>
            <person name="Augagneur Y."/>
            <person name="Bres V."/>
            <person name="Duclos A."/>
            <person name="Randazzo S."/>
            <person name="Carcy B."/>
            <person name="Debierre-Grockiego F."/>
            <person name="Delbecq S."/>
            <person name="Moubri-Menage K."/>
            <person name="Shams-Eldin H."/>
            <person name="Usmani-Brown S."/>
            <person name="Bringaud F."/>
            <person name="Wincker P."/>
            <person name="Vivares C.P."/>
            <person name="Schwarz R.T."/>
            <person name="Schetters T.P."/>
            <person name="Krause P.J."/>
            <person name="Gorenflot A."/>
            <person name="Berry V."/>
            <person name="Barbe V."/>
            <person name="Ben Mamoun C."/>
        </authorList>
    </citation>
    <scope>NUCLEOTIDE SEQUENCE [LARGE SCALE GENOMIC DNA]</scope>
    <source>
        <strain evidence="5 6">RI</strain>
    </source>
</reference>
<accession>I7JDF8</accession>
<dbReference type="Proteomes" id="UP000002899">
    <property type="component" value="Chromosome IV"/>
</dbReference>
<evidence type="ECO:0000313" key="6">
    <source>
        <dbReference type="Proteomes" id="UP000002899"/>
    </source>
</evidence>
<dbReference type="GO" id="GO:0005840">
    <property type="term" value="C:ribosome"/>
    <property type="evidence" value="ECO:0007669"/>
    <property type="project" value="UniProtKB-KW"/>
</dbReference>
<gene>
    <name evidence="5" type="ORF">BmR1_04g07950</name>
</gene>
<dbReference type="AlphaFoldDB" id="I7JDF8"/>
<evidence type="ECO:0000313" key="5">
    <source>
        <dbReference type="EMBL" id="CCF75775.1"/>
    </source>
</evidence>
<dbReference type="PRINTS" id="PR00062">
    <property type="entry name" value="RIBOSOMALL20"/>
</dbReference>
<dbReference type="InterPro" id="IPR005813">
    <property type="entry name" value="Ribosomal_bL20"/>
</dbReference>
<dbReference type="EMBL" id="LN871599">
    <property type="protein sequence ID" value="CCF75775.1"/>
    <property type="molecule type" value="Genomic_DNA"/>
</dbReference>
<dbReference type="InterPro" id="IPR035566">
    <property type="entry name" value="Ribosomal_protein_bL20_C"/>
</dbReference>
<evidence type="ECO:0000256" key="2">
    <source>
        <dbReference type="ARBA" id="ARBA00022980"/>
    </source>
</evidence>
<dbReference type="Gene3D" id="1.10.1900.20">
    <property type="entry name" value="Ribosomal protein L20"/>
    <property type="match status" value="1"/>
</dbReference>
<dbReference type="GO" id="GO:0003735">
    <property type="term" value="F:structural constituent of ribosome"/>
    <property type="evidence" value="ECO:0007669"/>
    <property type="project" value="InterPro"/>
</dbReference>
<dbReference type="VEuPathDB" id="PiroplasmaDB:BmR1_04g07950"/>
<dbReference type="Pfam" id="PF00453">
    <property type="entry name" value="Ribosomal_L20"/>
    <property type="match status" value="1"/>
</dbReference>
<proteinExistence type="inferred from homology"/>
<dbReference type="CDD" id="cd07026">
    <property type="entry name" value="Ribosomal_L20"/>
    <property type="match status" value="1"/>
</dbReference>
<evidence type="ECO:0000256" key="1">
    <source>
        <dbReference type="ARBA" id="ARBA00007698"/>
    </source>
</evidence>
<name>I7JDF8_BABMR</name>
<reference evidence="5 6" key="2">
    <citation type="journal article" date="2013" name="PLoS ONE">
        <title>Whole genome mapping and re-organization of the nuclear and mitochondrial genomes of Babesia microti isolates.</title>
        <authorList>
            <person name="Cornillot E."/>
            <person name="Dassouli A."/>
            <person name="Garg A."/>
            <person name="Pachikara N."/>
            <person name="Randazzo S."/>
            <person name="Depoix D."/>
            <person name="Carcy B."/>
            <person name="Delbecq S."/>
            <person name="Frutos R."/>
            <person name="Silva J.C."/>
            <person name="Sutton R."/>
            <person name="Krause P.J."/>
            <person name="Mamoun C.B."/>
        </authorList>
    </citation>
    <scope>NUCLEOTIDE SEQUENCE [LARGE SCALE GENOMIC DNA]</scope>
    <source>
        <strain evidence="5 6">RI</strain>
    </source>
</reference>
<dbReference type="GO" id="GO:0019843">
    <property type="term" value="F:rRNA binding"/>
    <property type="evidence" value="ECO:0007669"/>
    <property type="project" value="InterPro"/>
</dbReference>
<evidence type="ECO:0000256" key="4">
    <source>
        <dbReference type="RuleBase" id="RU000561"/>
    </source>
</evidence>
<reference evidence="5 6" key="3">
    <citation type="journal article" date="2016" name="Sci. Rep.">
        <title>Genome-wide diversity and gene expression profiling of Babesia microti isolates identify polymorphic genes that mediate host-pathogen interactions.</title>
        <authorList>
            <person name="Silva J.C."/>
            <person name="Cornillot E."/>
            <person name="McCracken C."/>
            <person name="Usmani-Brown S."/>
            <person name="Dwivedi A."/>
            <person name="Ifeonu O.O."/>
            <person name="Crabtree J."/>
            <person name="Gotia H.T."/>
            <person name="Virji A.Z."/>
            <person name="Reynes C."/>
            <person name="Colinge J."/>
            <person name="Kumar V."/>
            <person name="Lawres L."/>
            <person name="Pazzi J.E."/>
            <person name="Pablo J.V."/>
            <person name="Hung C."/>
            <person name="Brancato J."/>
            <person name="Kumari P."/>
            <person name="Orvis J."/>
            <person name="Tretina K."/>
            <person name="Chibucos M."/>
            <person name="Ott S."/>
            <person name="Sadzewicz L."/>
            <person name="Sengamalay N."/>
            <person name="Shetty A.C."/>
            <person name="Su Q."/>
            <person name="Tallon L."/>
            <person name="Fraser C.M."/>
            <person name="Frutos R."/>
            <person name="Molina D.M."/>
            <person name="Krause P.J."/>
            <person name="Ben Mamoun C."/>
        </authorList>
    </citation>
    <scope>NUCLEOTIDE SEQUENCE [LARGE SCALE GENOMIC DNA]</scope>
    <source>
        <strain evidence="5 6">RI</strain>
    </source>
</reference>
<keyword evidence="3 4" id="KW-0687">Ribonucleoprotein</keyword>
<dbReference type="KEGG" id="bmic:BmR1_04g07950"/>
<keyword evidence="2 4" id="KW-0689">Ribosomal protein</keyword>
<evidence type="ECO:0000256" key="3">
    <source>
        <dbReference type="ARBA" id="ARBA00023274"/>
    </source>
</evidence>
<comment type="similarity">
    <text evidence="1 4">Belongs to the bacterial ribosomal protein bL20 family.</text>
</comment>
<dbReference type="SUPFAM" id="SSF74731">
    <property type="entry name" value="Ribosomal protein L20"/>
    <property type="match status" value="1"/>
</dbReference>
<protein>
    <submittedName>
        <fullName evidence="5">50S ribosomal protein L20</fullName>
    </submittedName>
</protein>
<keyword evidence="6" id="KW-1185">Reference proteome</keyword>
<dbReference type="Gene3D" id="6.10.160.10">
    <property type="match status" value="1"/>
</dbReference>
<dbReference type="GO" id="GO:0006412">
    <property type="term" value="P:translation"/>
    <property type="evidence" value="ECO:0007669"/>
    <property type="project" value="InterPro"/>
</dbReference>
<dbReference type="RefSeq" id="XP_012650183.1">
    <property type="nucleotide sequence ID" value="XM_012794729.1"/>
</dbReference>
<organism evidence="5 6">
    <name type="scientific">Babesia microti (strain RI)</name>
    <dbReference type="NCBI Taxonomy" id="1133968"/>
    <lineage>
        <taxon>Eukaryota</taxon>
        <taxon>Sar</taxon>
        <taxon>Alveolata</taxon>
        <taxon>Apicomplexa</taxon>
        <taxon>Aconoidasida</taxon>
        <taxon>Piroplasmida</taxon>
        <taxon>Babesiidae</taxon>
        <taxon>Babesia</taxon>
    </lineage>
</organism>
<dbReference type="GO" id="GO:1990904">
    <property type="term" value="C:ribonucleoprotein complex"/>
    <property type="evidence" value="ECO:0007669"/>
    <property type="project" value="UniProtKB-KW"/>
</dbReference>